<evidence type="ECO:0000313" key="7">
    <source>
        <dbReference type="Proteomes" id="UP000533476"/>
    </source>
</evidence>
<feature type="binding site" evidence="2">
    <location>
        <position position="40"/>
    </location>
    <ligand>
        <name>Fe cation</name>
        <dbReference type="ChEBI" id="CHEBI:24875"/>
    </ligand>
</feature>
<feature type="binding site" evidence="2">
    <location>
        <position position="42"/>
    </location>
    <ligand>
        <name>Fe cation</name>
        <dbReference type="ChEBI" id="CHEBI:24875"/>
    </ligand>
</feature>
<dbReference type="PANTHER" id="PTHR13903">
    <property type="entry name" value="PIRIN-RELATED"/>
    <property type="match status" value="1"/>
</dbReference>
<dbReference type="EMBL" id="JABBVZ010000035">
    <property type="protein sequence ID" value="NMP22931.1"/>
    <property type="molecule type" value="Genomic_DNA"/>
</dbReference>
<keyword evidence="2" id="KW-0479">Metal-binding</keyword>
<sequence length="259" mass="28819">MRKSAIHEVAQVLPPGRWQEFDPFLLMAEDWFRQGTFAEHPHRGIETVTYVISGRMGHYDNKTGHGGVLGPGDVQWMTAGHGVIHQEDPLPGEVVHSLQLWVNLPKELKSMTPRYQDLPHDRVPASQADGVLIRVYSGRMAGLASDTKNVAPVTMAEVQVAKGQSATLDLDPEHNGFLYILEGEGIFGPDAFRGTAGEVLWLSHEGDALSLRAKDHLRFVIYTGKPLHQPVVAYGPFVMTTMDEIRQAFDDYHSGRFLE</sequence>
<feature type="domain" description="Pirin N-terminal" evidence="4">
    <location>
        <begin position="29"/>
        <end position="102"/>
    </location>
</feature>
<dbReference type="InterPro" id="IPR011051">
    <property type="entry name" value="RmlC_Cupin_sf"/>
</dbReference>
<comment type="cofactor">
    <cofactor evidence="2">
        <name>Fe cation</name>
        <dbReference type="ChEBI" id="CHEBI:24875"/>
    </cofactor>
    <text evidence="2">Binds 1 Fe cation per subunit.</text>
</comment>
<dbReference type="Gene3D" id="2.60.120.10">
    <property type="entry name" value="Jelly Rolls"/>
    <property type="match status" value="2"/>
</dbReference>
<comment type="caution">
    <text evidence="6">The sequence shown here is derived from an EMBL/GenBank/DDBJ whole genome shotgun (WGS) entry which is preliminary data.</text>
</comment>
<proteinExistence type="inferred from homology"/>
<dbReference type="PANTHER" id="PTHR13903:SF8">
    <property type="entry name" value="PIRIN"/>
    <property type="match status" value="1"/>
</dbReference>
<evidence type="ECO:0000259" key="5">
    <source>
        <dbReference type="Pfam" id="PF05726"/>
    </source>
</evidence>
<comment type="similarity">
    <text evidence="1 3">Belongs to the pirin family.</text>
</comment>
<dbReference type="Pfam" id="PF02678">
    <property type="entry name" value="Pirin"/>
    <property type="match status" value="1"/>
</dbReference>
<gene>
    <name evidence="6" type="ORF">HIJ39_11280</name>
</gene>
<keyword evidence="2" id="KW-0408">Iron</keyword>
<protein>
    <submittedName>
        <fullName evidence="6">Pirin family protein</fullName>
    </submittedName>
</protein>
<dbReference type="CDD" id="cd02909">
    <property type="entry name" value="cupin_pirin_N"/>
    <property type="match status" value="1"/>
</dbReference>
<dbReference type="AlphaFoldDB" id="A0A7Y0L584"/>
<organism evidence="6 7">
    <name type="scientific">Sulfobacillus harzensis</name>
    <dbReference type="NCBI Taxonomy" id="2729629"/>
    <lineage>
        <taxon>Bacteria</taxon>
        <taxon>Bacillati</taxon>
        <taxon>Bacillota</taxon>
        <taxon>Clostridia</taxon>
        <taxon>Eubacteriales</taxon>
        <taxon>Clostridiales Family XVII. Incertae Sedis</taxon>
        <taxon>Sulfobacillus</taxon>
    </lineage>
</organism>
<dbReference type="CDD" id="cd02247">
    <property type="entry name" value="cupin_pirin_C"/>
    <property type="match status" value="1"/>
</dbReference>
<dbReference type="InterPro" id="IPR012093">
    <property type="entry name" value="Pirin"/>
</dbReference>
<dbReference type="Pfam" id="PF05726">
    <property type="entry name" value="Pirin_C"/>
    <property type="match status" value="1"/>
</dbReference>
<dbReference type="GO" id="GO:0046872">
    <property type="term" value="F:metal ion binding"/>
    <property type="evidence" value="ECO:0007669"/>
    <property type="project" value="UniProtKB-KW"/>
</dbReference>
<dbReference type="InterPro" id="IPR014710">
    <property type="entry name" value="RmlC-like_jellyroll"/>
</dbReference>
<evidence type="ECO:0000256" key="3">
    <source>
        <dbReference type="RuleBase" id="RU003457"/>
    </source>
</evidence>
<dbReference type="SUPFAM" id="SSF51182">
    <property type="entry name" value="RmlC-like cupins"/>
    <property type="match status" value="1"/>
</dbReference>
<keyword evidence="7" id="KW-1185">Reference proteome</keyword>
<feature type="binding site" evidence="2">
    <location>
        <position position="87"/>
    </location>
    <ligand>
        <name>Fe cation</name>
        <dbReference type="ChEBI" id="CHEBI:24875"/>
    </ligand>
</feature>
<evidence type="ECO:0000256" key="1">
    <source>
        <dbReference type="ARBA" id="ARBA00008416"/>
    </source>
</evidence>
<dbReference type="Proteomes" id="UP000533476">
    <property type="component" value="Unassembled WGS sequence"/>
</dbReference>
<evidence type="ECO:0000259" key="4">
    <source>
        <dbReference type="Pfam" id="PF02678"/>
    </source>
</evidence>
<evidence type="ECO:0000313" key="6">
    <source>
        <dbReference type="EMBL" id="NMP22931.1"/>
    </source>
</evidence>
<reference evidence="6 7" key="1">
    <citation type="submission" date="2020-04" db="EMBL/GenBank/DDBJ databases">
        <authorList>
            <person name="Zhang R."/>
            <person name="Schippers A."/>
        </authorList>
    </citation>
    <scope>NUCLEOTIDE SEQUENCE [LARGE SCALE GENOMIC DNA]</scope>
    <source>
        <strain evidence="6 7">DSM 109850</strain>
    </source>
</reference>
<dbReference type="PIRSF" id="PIRSF006232">
    <property type="entry name" value="Pirin"/>
    <property type="match status" value="1"/>
</dbReference>
<dbReference type="InterPro" id="IPR003829">
    <property type="entry name" value="Pirin_N_dom"/>
</dbReference>
<evidence type="ECO:0000256" key="2">
    <source>
        <dbReference type="PIRSR" id="PIRSR006232-1"/>
    </source>
</evidence>
<dbReference type="InterPro" id="IPR008778">
    <property type="entry name" value="Pirin_C_dom"/>
</dbReference>
<feature type="domain" description="Pirin C-terminal" evidence="5">
    <location>
        <begin position="156"/>
        <end position="257"/>
    </location>
</feature>
<name>A0A7Y0L584_9FIRM</name>
<feature type="binding site" evidence="2">
    <location>
        <position position="85"/>
    </location>
    <ligand>
        <name>Fe cation</name>
        <dbReference type="ChEBI" id="CHEBI:24875"/>
    </ligand>
</feature>
<accession>A0A7Y0L584</accession>